<evidence type="ECO:0000259" key="11">
    <source>
        <dbReference type="PROSITE" id="PS51826"/>
    </source>
</evidence>
<dbReference type="Pfam" id="PF02817">
    <property type="entry name" value="E3_binding"/>
    <property type="match status" value="1"/>
</dbReference>
<dbReference type="AlphaFoldDB" id="A0AAD0WQT2"/>
<dbReference type="InterPro" id="IPR000089">
    <property type="entry name" value="Biotin_lipoyl"/>
</dbReference>
<keyword evidence="5 9" id="KW-0450">Lipoyl</keyword>
<dbReference type="InterPro" id="IPR036625">
    <property type="entry name" value="E3-bd_dom_sf"/>
</dbReference>
<evidence type="ECO:0000256" key="7">
    <source>
        <dbReference type="ARBA" id="ARBA00025211"/>
    </source>
</evidence>
<evidence type="ECO:0000256" key="6">
    <source>
        <dbReference type="ARBA" id="ARBA00023315"/>
    </source>
</evidence>
<dbReference type="InterPro" id="IPR001078">
    <property type="entry name" value="2-oxoacid_DH_actylTfrase"/>
</dbReference>
<dbReference type="InterPro" id="IPR023213">
    <property type="entry name" value="CAT-like_dom_sf"/>
</dbReference>
<evidence type="ECO:0000256" key="8">
    <source>
        <dbReference type="ARBA" id="ARBA00048370"/>
    </source>
</evidence>
<sequence>MSIEQIKLPDVGGEEVEIIEISVKVGDSIGEDDTIIVVETEKASMDIPAPFAGTIESLIVKAGDKIKEGDLIATLVTTASASNETVKEVAIATPAKIVEEVKIEEKTVEVSTASQETTLVIEDIFVPDVGGDESVDVIEIIASVGDFLNEEDGIITLETEKATMDVPTPISGKLVEILVNAGDKVKTGSLIARIEKTVVASTPKEVAKEEVIVKNETPAKVESKVETVSVESHVTKTTGKAYASPSIRRLAREYGVDLTLVNGTGPKNRILKDDIRLYIKSVLSNPSCANLTASSNTAGGLGFELAPLKEIDFSKFGEIEVVELSKIQKISGPSLQRNAIIIPHVTQFDEADITELEEFRKEQNTIYSKMNSDVKISPLVFAVKAVAKALRLHPNFNASLSTDGQSMIFKKYVNVAVAVDTPNGLVVPVIKDADKKGFEEIALELKELSIKAKAGKLTANDMQGACFTISSLGGIGGTAFTPIVNAPEVAILGLSKSEFKPKYNGKEFVPRLMLPLSLSYDHRAIDGADGARFVTTLSSLLGDIRKILL</sequence>
<feature type="domain" description="Peripheral subunit-binding (PSBD)" evidence="11">
    <location>
        <begin position="242"/>
        <end position="279"/>
    </location>
</feature>
<proteinExistence type="inferred from homology"/>
<evidence type="ECO:0000256" key="9">
    <source>
        <dbReference type="RuleBase" id="RU003423"/>
    </source>
</evidence>
<gene>
    <name evidence="12" type="primary">aceF</name>
    <name evidence="12" type="ORF">ASUIS_1611</name>
</gene>
<dbReference type="Gene3D" id="3.30.559.10">
    <property type="entry name" value="Chloramphenicol acetyltransferase-like domain"/>
    <property type="match status" value="1"/>
</dbReference>
<dbReference type="CDD" id="cd06849">
    <property type="entry name" value="lipoyl_domain"/>
    <property type="match status" value="2"/>
</dbReference>
<dbReference type="KEGG" id="asui:ASUIS_1611"/>
<dbReference type="FunFam" id="3.30.559.10:FF:000004">
    <property type="entry name" value="Acetyltransferase component of pyruvate dehydrogenase complex"/>
    <property type="match status" value="1"/>
</dbReference>
<dbReference type="PROSITE" id="PS00189">
    <property type="entry name" value="LIPOYL"/>
    <property type="match status" value="2"/>
</dbReference>
<dbReference type="Proteomes" id="UP000263040">
    <property type="component" value="Chromosome"/>
</dbReference>
<evidence type="ECO:0000259" key="10">
    <source>
        <dbReference type="PROSITE" id="PS50968"/>
    </source>
</evidence>
<dbReference type="GO" id="GO:0004742">
    <property type="term" value="F:dihydrolipoyllysine-residue acetyltransferase activity"/>
    <property type="evidence" value="ECO:0007669"/>
    <property type="project" value="UniProtKB-EC"/>
</dbReference>
<protein>
    <recommendedName>
        <fullName evidence="9">Dihydrolipoamide acetyltransferase component of pyruvate dehydrogenase complex</fullName>
        <ecNumber evidence="9">2.3.1.-</ecNumber>
    </recommendedName>
</protein>
<comment type="subunit">
    <text evidence="3">Forms a 24-polypeptide structural core with octahedral symmetry.</text>
</comment>
<dbReference type="Pfam" id="PF00198">
    <property type="entry name" value="2-oxoacid_dh"/>
    <property type="match status" value="1"/>
</dbReference>
<evidence type="ECO:0000313" key="12">
    <source>
        <dbReference type="EMBL" id="AXX90089.1"/>
    </source>
</evidence>
<comment type="function">
    <text evidence="7">The pyruvate dehydrogenase complex catalyzes the overall conversion of pyruvate to acetyl-CoA and CO(2). It contains multiple copies of three enzymatic components: pyruvate dehydrogenase (E1), dihydrolipoamide acetyltransferase (E2) and lipoamide dehydrogenase (E3).</text>
</comment>
<comment type="cofactor">
    <cofactor evidence="1 9">
        <name>(R)-lipoate</name>
        <dbReference type="ChEBI" id="CHEBI:83088"/>
    </cofactor>
</comment>
<dbReference type="PROSITE" id="PS50968">
    <property type="entry name" value="BIOTINYL_LIPOYL"/>
    <property type="match status" value="2"/>
</dbReference>
<keyword evidence="4 9" id="KW-0808">Transferase</keyword>
<keyword evidence="6 9" id="KW-0012">Acyltransferase</keyword>
<comment type="catalytic activity">
    <reaction evidence="8">
        <text>N(6)-[(R)-dihydrolipoyl]-L-lysyl-[protein] + acetyl-CoA = N(6)-[(R)-S(8)-acetyldihydrolipoyl]-L-lysyl-[protein] + CoA</text>
        <dbReference type="Rhea" id="RHEA:17017"/>
        <dbReference type="Rhea" id="RHEA-COMP:10475"/>
        <dbReference type="Rhea" id="RHEA-COMP:10478"/>
        <dbReference type="ChEBI" id="CHEBI:57287"/>
        <dbReference type="ChEBI" id="CHEBI:57288"/>
        <dbReference type="ChEBI" id="CHEBI:83100"/>
        <dbReference type="ChEBI" id="CHEBI:83111"/>
        <dbReference type="EC" id="2.3.1.12"/>
    </reaction>
</comment>
<keyword evidence="13" id="KW-1185">Reference proteome</keyword>
<evidence type="ECO:0000256" key="1">
    <source>
        <dbReference type="ARBA" id="ARBA00001938"/>
    </source>
</evidence>
<dbReference type="InterPro" id="IPR050743">
    <property type="entry name" value="2-oxoacid_DH_E2_comp"/>
</dbReference>
<dbReference type="RefSeq" id="WP_118886609.1">
    <property type="nucleotide sequence ID" value="NZ_CP032100.1"/>
</dbReference>
<organism evidence="12 13">
    <name type="scientific">Arcobacter suis CECT 7833</name>
    <dbReference type="NCBI Taxonomy" id="663365"/>
    <lineage>
        <taxon>Bacteria</taxon>
        <taxon>Pseudomonadati</taxon>
        <taxon>Campylobacterota</taxon>
        <taxon>Epsilonproteobacteria</taxon>
        <taxon>Campylobacterales</taxon>
        <taxon>Arcobacteraceae</taxon>
        <taxon>Arcobacter</taxon>
    </lineage>
</organism>
<keyword evidence="12" id="KW-0670">Pyruvate</keyword>
<evidence type="ECO:0000256" key="5">
    <source>
        <dbReference type="ARBA" id="ARBA00022823"/>
    </source>
</evidence>
<dbReference type="GO" id="GO:0006086">
    <property type="term" value="P:pyruvate decarboxylation to acetyl-CoA"/>
    <property type="evidence" value="ECO:0007669"/>
    <property type="project" value="TreeGrafter"/>
</dbReference>
<name>A0AAD0WQT2_9BACT</name>
<dbReference type="Pfam" id="PF00364">
    <property type="entry name" value="Biotin_lipoyl"/>
    <property type="match status" value="2"/>
</dbReference>
<dbReference type="InterPro" id="IPR011053">
    <property type="entry name" value="Single_hybrid_motif"/>
</dbReference>
<dbReference type="EMBL" id="CP032100">
    <property type="protein sequence ID" value="AXX90089.1"/>
    <property type="molecule type" value="Genomic_DNA"/>
</dbReference>
<dbReference type="PROSITE" id="PS51826">
    <property type="entry name" value="PSBD"/>
    <property type="match status" value="1"/>
</dbReference>
<dbReference type="InterPro" id="IPR003016">
    <property type="entry name" value="2-oxoA_DH_lipoyl-BS"/>
</dbReference>
<comment type="similarity">
    <text evidence="2 9">Belongs to the 2-oxoacid dehydrogenase family.</text>
</comment>
<dbReference type="Gene3D" id="2.40.50.100">
    <property type="match status" value="2"/>
</dbReference>
<dbReference type="SUPFAM" id="SSF47005">
    <property type="entry name" value="Peripheral subunit-binding domain of 2-oxo acid dehydrogenase complex"/>
    <property type="match status" value="1"/>
</dbReference>
<evidence type="ECO:0000256" key="2">
    <source>
        <dbReference type="ARBA" id="ARBA00007317"/>
    </source>
</evidence>
<dbReference type="SUPFAM" id="SSF52777">
    <property type="entry name" value="CoA-dependent acyltransferases"/>
    <property type="match status" value="1"/>
</dbReference>
<evidence type="ECO:0000313" key="13">
    <source>
        <dbReference type="Proteomes" id="UP000263040"/>
    </source>
</evidence>
<feature type="domain" description="Lipoyl-binding" evidence="10">
    <location>
        <begin position="121"/>
        <end position="195"/>
    </location>
</feature>
<reference evidence="12 13" key="1">
    <citation type="submission" date="2018-08" db="EMBL/GenBank/DDBJ databases">
        <title>Complete genome of the Arcobacter suis type strain LMG 26152.</title>
        <authorList>
            <person name="Miller W.G."/>
            <person name="Yee E."/>
            <person name="Bono J.L."/>
        </authorList>
    </citation>
    <scope>NUCLEOTIDE SEQUENCE [LARGE SCALE GENOMIC DNA]</scope>
    <source>
        <strain evidence="12 13">CECT 7833</strain>
    </source>
</reference>
<dbReference type="PANTHER" id="PTHR43178:SF2">
    <property type="entry name" value="DIHYDROLIPOYLLYSINE-RESIDUE ACETYLTRANSFERASE COMPONENT OF PYRUVATE DEHYDROGENASE COMPLEX"/>
    <property type="match status" value="1"/>
</dbReference>
<dbReference type="GO" id="GO:0031405">
    <property type="term" value="F:lipoic acid binding"/>
    <property type="evidence" value="ECO:0007669"/>
    <property type="project" value="TreeGrafter"/>
</dbReference>
<dbReference type="EC" id="2.3.1.-" evidence="9"/>
<accession>A0AAD0WQT2</accession>
<dbReference type="PANTHER" id="PTHR43178">
    <property type="entry name" value="DIHYDROLIPOAMIDE ACETYLTRANSFERASE COMPONENT OF PYRUVATE DEHYDROGENASE COMPLEX"/>
    <property type="match status" value="1"/>
</dbReference>
<dbReference type="InterPro" id="IPR004167">
    <property type="entry name" value="PSBD"/>
</dbReference>
<evidence type="ECO:0000256" key="3">
    <source>
        <dbReference type="ARBA" id="ARBA00011484"/>
    </source>
</evidence>
<dbReference type="SUPFAM" id="SSF51230">
    <property type="entry name" value="Single hybrid motif"/>
    <property type="match status" value="2"/>
</dbReference>
<feature type="domain" description="Lipoyl-binding" evidence="10">
    <location>
        <begin position="3"/>
        <end position="76"/>
    </location>
</feature>
<dbReference type="Gene3D" id="4.10.320.10">
    <property type="entry name" value="E3-binding domain"/>
    <property type="match status" value="1"/>
</dbReference>
<evidence type="ECO:0000256" key="4">
    <source>
        <dbReference type="ARBA" id="ARBA00022679"/>
    </source>
</evidence>
<dbReference type="GO" id="GO:0005737">
    <property type="term" value="C:cytoplasm"/>
    <property type="evidence" value="ECO:0007669"/>
    <property type="project" value="TreeGrafter"/>
</dbReference>